<dbReference type="Pfam" id="PF00512">
    <property type="entry name" value="HisKA"/>
    <property type="match status" value="1"/>
</dbReference>
<dbReference type="PATRIC" id="fig|43658.6.peg.4390"/>
<feature type="domain" description="Histidine kinase" evidence="16">
    <location>
        <begin position="231"/>
        <end position="433"/>
    </location>
</feature>
<feature type="transmembrane region" description="Helical" evidence="15">
    <location>
        <begin position="12"/>
        <end position="36"/>
    </location>
</feature>
<evidence type="ECO:0000256" key="9">
    <source>
        <dbReference type="ARBA" id="ARBA00022741"/>
    </source>
</evidence>
<dbReference type="SUPFAM" id="SSF55874">
    <property type="entry name" value="ATPase domain of HSP90 chaperone/DNA topoisomerase II/histidine kinase"/>
    <property type="match status" value="1"/>
</dbReference>
<dbReference type="InterPro" id="IPR036097">
    <property type="entry name" value="HisK_dim/P_sf"/>
</dbReference>
<protein>
    <recommendedName>
        <fullName evidence="3">histidine kinase</fullName>
        <ecNumber evidence="3">2.7.13.3</ecNumber>
    </recommendedName>
</protein>
<dbReference type="SUPFAM" id="SSF47384">
    <property type="entry name" value="Homodimeric domain of signal transducing histidine kinase"/>
    <property type="match status" value="1"/>
</dbReference>
<evidence type="ECO:0000256" key="8">
    <source>
        <dbReference type="ARBA" id="ARBA00022692"/>
    </source>
</evidence>
<dbReference type="Gene3D" id="1.10.8.500">
    <property type="entry name" value="HAMP domain in histidine kinase"/>
    <property type="match status" value="1"/>
</dbReference>
<dbReference type="PROSITE" id="PS50109">
    <property type="entry name" value="HIS_KIN"/>
    <property type="match status" value="1"/>
</dbReference>
<evidence type="ECO:0000259" key="16">
    <source>
        <dbReference type="PROSITE" id="PS50109"/>
    </source>
</evidence>
<evidence type="ECO:0000256" key="14">
    <source>
        <dbReference type="ARBA" id="ARBA00023136"/>
    </source>
</evidence>
<dbReference type="EC" id="2.7.13.3" evidence="3"/>
<evidence type="ECO:0000256" key="11">
    <source>
        <dbReference type="ARBA" id="ARBA00022840"/>
    </source>
</evidence>
<evidence type="ECO:0000259" key="17">
    <source>
        <dbReference type="PROSITE" id="PS50885"/>
    </source>
</evidence>
<keyword evidence="13" id="KW-0902">Two-component regulatory system</keyword>
<comment type="caution">
    <text evidence="18">The sequence shown here is derived from an EMBL/GenBank/DDBJ whole genome shotgun (WGS) entry which is preliminary data.</text>
</comment>
<dbReference type="GO" id="GO:0005886">
    <property type="term" value="C:plasma membrane"/>
    <property type="evidence" value="ECO:0007669"/>
    <property type="project" value="UniProtKB-SubCell"/>
</dbReference>
<evidence type="ECO:0000313" key="18">
    <source>
        <dbReference type="EMBL" id="KNC68702.1"/>
    </source>
</evidence>
<dbReference type="InterPro" id="IPR005467">
    <property type="entry name" value="His_kinase_dom"/>
</dbReference>
<dbReference type="InterPro" id="IPR003660">
    <property type="entry name" value="HAMP_dom"/>
</dbReference>
<keyword evidence="9" id="KW-0547">Nucleotide-binding</keyword>
<keyword evidence="8 15" id="KW-0812">Transmembrane</keyword>
<dbReference type="InterPro" id="IPR036890">
    <property type="entry name" value="HATPase_C_sf"/>
</dbReference>
<dbReference type="PRINTS" id="PR00344">
    <property type="entry name" value="BCTRLSENSOR"/>
</dbReference>
<keyword evidence="5" id="KW-0997">Cell inner membrane</keyword>
<evidence type="ECO:0000256" key="6">
    <source>
        <dbReference type="ARBA" id="ARBA00022553"/>
    </source>
</evidence>
<feature type="domain" description="HAMP" evidence="17">
    <location>
        <begin position="171"/>
        <end position="223"/>
    </location>
</feature>
<reference evidence="19" key="1">
    <citation type="submission" date="2015-07" db="EMBL/GenBank/DDBJ databases">
        <title>Draft genome sequence of a Pseudoalteromonas rubra strain, OCN096, isolated from Kaneohe Bay, Oahu, Hawaii.</title>
        <authorList>
            <person name="Beurmann S."/>
            <person name="Ushijima B."/>
            <person name="Belcaid M."/>
            <person name="Callahan S.M."/>
            <person name="Aeby G.S."/>
        </authorList>
    </citation>
    <scope>NUCLEOTIDE SEQUENCE [LARGE SCALE GENOMIC DNA]</scope>
    <source>
        <strain evidence="19">OCN096</strain>
    </source>
</reference>
<name>A0A0L0EW85_9GAMM</name>
<dbReference type="NCBIfam" id="NF007004">
    <property type="entry name" value="PRK09467.1"/>
    <property type="match status" value="1"/>
</dbReference>
<keyword evidence="12 15" id="KW-1133">Transmembrane helix</keyword>
<dbReference type="CDD" id="cd00082">
    <property type="entry name" value="HisKA"/>
    <property type="match status" value="1"/>
</dbReference>
<evidence type="ECO:0000256" key="3">
    <source>
        <dbReference type="ARBA" id="ARBA00012438"/>
    </source>
</evidence>
<dbReference type="PROSITE" id="PS50885">
    <property type="entry name" value="HAMP"/>
    <property type="match status" value="1"/>
</dbReference>
<dbReference type="SMART" id="SM00387">
    <property type="entry name" value="HATPase_c"/>
    <property type="match status" value="1"/>
</dbReference>
<dbReference type="GO" id="GO:0000155">
    <property type="term" value="F:phosphorelay sensor kinase activity"/>
    <property type="evidence" value="ECO:0007669"/>
    <property type="project" value="InterPro"/>
</dbReference>
<dbReference type="Gene3D" id="1.10.287.130">
    <property type="match status" value="1"/>
</dbReference>
<evidence type="ECO:0000256" key="5">
    <source>
        <dbReference type="ARBA" id="ARBA00022519"/>
    </source>
</evidence>
<dbReference type="InterPro" id="IPR004358">
    <property type="entry name" value="Sig_transdc_His_kin-like_C"/>
</dbReference>
<accession>A0A0L0EW85</accession>
<comment type="catalytic activity">
    <reaction evidence="1">
        <text>ATP + protein L-histidine = ADP + protein N-phospho-L-histidine.</text>
        <dbReference type="EC" id="2.7.13.3"/>
    </reaction>
</comment>
<dbReference type="Pfam" id="PF00672">
    <property type="entry name" value="HAMP"/>
    <property type="match status" value="1"/>
</dbReference>
<dbReference type="SMART" id="SM00304">
    <property type="entry name" value="HAMP"/>
    <property type="match status" value="2"/>
</dbReference>
<dbReference type="InterPro" id="IPR003661">
    <property type="entry name" value="HisK_dim/P_dom"/>
</dbReference>
<evidence type="ECO:0000256" key="4">
    <source>
        <dbReference type="ARBA" id="ARBA00022475"/>
    </source>
</evidence>
<comment type="subcellular location">
    <subcellularLocation>
        <location evidence="2">Cell inner membrane</location>
        <topology evidence="2">Multi-pass membrane protein</topology>
    </subcellularLocation>
</comment>
<dbReference type="AlphaFoldDB" id="A0A0L0EW85"/>
<dbReference type="PANTHER" id="PTHR44936:SF5">
    <property type="entry name" value="SENSOR HISTIDINE KINASE ENVZ"/>
    <property type="match status" value="1"/>
</dbReference>
<gene>
    <name evidence="18" type="ORF">AC626_03220</name>
</gene>
<dbReference type="Gene3D" id="3.30.565.10">
    <property type="entry name" value="Histidine kinase-like ATPase, C-terminal domain"/>
    <property type="match status" value="1"/>
</dbReference>
<organism evidence="18 19">
    <name type="scientific">Pseudoalteromonas rubra</name>
    <dbReference type="NCBI Taxonomy" id="43658"/>
    <lineage>
        <taxon>Bacteria</taxon>
        <taxon>Pseudomonadati</taxon>
        <taxon>Pseudomonadota</taxon>
        <taxon>Gammaproteobacteria</taxon>
        <taxon>Alteromonadales</taxon>
        <taxon>Pseudoalteromonadaceae</taxon>
        <taxon>Pseudoalteromonas</taxon>
    </lineage>
</organism>
<evidence type="ECO:0000256" key="2">
    <source>
        <dbReference type="ARBA" id="ARBA00004429"/>
    </source>
</evidence>
<keyword evidence="4" id="KW-1003">Cell membrane</keyword>
<dbReference type="FunFam" id="1.10.287.130:FF:000006">
    <property type="entry name" value="Osmolarity two-component histidine kinase EnvZ"/>
    <property type="match status" value="1"/>
</dbReference>
<feature type="transmembrane region" description="Helical" evidence="15">
    <location>
        <begin position="150"/>
        <end position="170"/>
    </location>
</feature>
<dbReference type="GO" id="GO:0005524">
    <property type="term" value="F:ATP binding"/>
    <property type="evidence" value="ECO:0007669"/>
    <property type="project" value="UniProtKB-KW"/>
</dbReference>
<keyword evidence="11" id="KW-0067">ATP-binding</keyword>
<evidence type="ECO:0000256" key="12">
    <source>
        <dbReference type="ARBA" id="ARBA00022989"/>
    </source>
</evidence>
<dbReference type="CDD" id="cd06225">
    <property type="entry name" value="HAMP"/>
    <property type="match status" value="1"/>
</dbReference>
<evidence type="ECO:0000256" key="13">
    <source>
        <dbReference type="ARBA" id="ARBA00023012"/>
    </source>
</evidence>
<sequence length="449" mass="50129">MSILPRSAFGQTVFFVGALLLINQIVSYITVTLYVFKPTFEQVNLMLAKQVKTVFIDWEEGVEIDSALSKKFFEITGIEVMSQREAYRNGLGEAKEYTLLSRSMSEQLNGSARVRISQGDPVVYWVEAPQAPGYWVRVPLTGFSETKMEFLVFYLSSIGFLSVLGGWLFARHLNRPLKALQIAASRVGVGDFSTRLVEHGSTEVIEVTRAFNKMSKGIAELENDRRLLMAGVSHDLRTPLTRIRLATEMMSDEEAYLKDGIIDDIEDMNAIIDQFIEYLRHHNSGEMVLDDVNAVVEEVVHAEQQHQREIVLATAANVPAVMMNHVALKRVVTNMIENAIRYSDDQIEVVTEFSARHKAVFIKVKDRGPGIPEEELETLFEPFKQGDLARGSEGSGLGLAIIKRIVSTHGGKVRLRNRKEGGLSAEVMLPVAKKFVPLTAAPEASKPSE</sequence>
<dbReference type="InterPro" id="IPR003594">
    <property type="entry name" value="HATPase_dom"/>
</dbReference>
<evidence type="ECO:0000256" key="7">
    <source>
        <dbReference type="ARBA" id="ARBA00022679"/>
    </source>
</evidence>
<dbReference type="EMBL" id="LFZX01000013">
    <property type="protein sequence ID" value="KNC68702.1"/>
    <property type="molecule type" value="Genomic_DNA"/>
</dbReference>
<dbReference type="InterPro" id="IPR050980">
    <property type="entry name" value="2C_sensor_his_kinase"/>
</dbReference>
<dbReference type="PANTHER" id="PTHR44936">
    <property type="entry name" value="SENSOR PROTEIN CREC"/>
    <property type="match status" value="1"/>
</dbReference>
<proteinExistence type="predicted"/>
<evidence type="ECO:0000256" key="10">
    <source>
        <dbReference type="ARBA" id="ARBA00022777"/>
    </source>
</evidence>
<evidence type="ECO:0000256" key="1">
    <source>
        <dbReference type="ARBA" id="ARBA00000085"/>
    </source>
</evidence>
<dbReference type="SUPFAM" id="SSF158472">
    <property type="entry name" value="HAMP domain-like"/>
    <property type="match status" value="1"/>
</dbReference>
<dbReference type="SMART" id="SM00388">
    <property type="entry name" value="HisKA"/>
    <property type="match status" value="1"/>
</dbReference>
<keyword evidence="7" id="KW-0808">Transferase</keyword>
<keyword evidence="6" id="KW-0597">Phosphoprotein</keyword>
<dbReference type="OrthoDB" id="9804645at2"/>
<keyword evidence="10 18" id="KW-0418">Kinase</keyword>
<keyword evidence="14 15" id="KW-0472">Membrane</keyword>
<evidence type="ECO:0000256" key="15">
    <source>
        <dbReference type="SAM" id="Phobius"/>
    </source>
</evidence>
<evidence type="ECO:0000313" key="19">
    <source>
        <dbReference type="Proteomes" id="UP000036850"/>
    </source>
</evidence>
<dbReference type="Pfam" id="PF02518">
    <property type="entry name" value="HATPase_c"/>
    <property type="match status" value="1"/>
</dbReference>
<dbReference type="Proteomes" id="UP000036850">
    <property type="component" value="Unassembled WGS sequence"/>
</dbReference>